<dbReference type="RefSeq" id="WP_217676605.1">
    <property type="nucleotide sequence ID" value="NZ_JAHRVA010000001.1"/>
</dbReference>
<keyword evidence="3" id="KW-1185">Reference proteome</keyword>
<comment type="caution">
    <text evidence="2">The sequence shown here is derived from an EMBL/GenBank/DDBJ whole genome shotgun (WGS) entry which is preliminary data.</text>
</comment>
<accession>A0A949UU15</accession>
<dbReference type="AlphaFoldDB" id="A0A949UU15"/>
<protein>
    <recommendedName>
        <fullName evidence="4">DUF1254 domain-containing protein</fullName>
    </recommendedName>
</protein>
<reference evidence="2 3" key="1">
    <citation type="submission" date="2021-06" db="EMBL/GenBank/DDBJ databases">
        <title>Falsochrobactrum tianjin sp.nov., a new petroleum-degrading bacteria isolated from oily soils.</title>
        <authorList>
            <person name="Chen G."/>
            <person name="Chen H."/>
            <person name="Tian J."/>
            <person name="Qing J."/>
            <person name="Zhong L."/>
            <person name="Ma W."/>
            <person name="Song Y."/>
            <person name="Cui X."/>
            <person name="Yan B."/>
        </authorList>
    </citation>
    <scope>NUCLEOTIDE SEQUENCE [LARGE SCALE GENOMIC DNA]</scope>
    <source>
        <strain evidence="2 3">TDYN1</strain>
    </source>
</reference>
<evidence type="ECO:0000256" key="1">
    <source>
        <dbReference type="SAM" id="Phobius"/>
    </source>
</evidence>
<sequence length="180" mass="19621">MAKILHLLLLGLAGAAIVHIAVLLLVPLYSDKNAWSHMEILGDAYRFHHLGEQAGVVSNPDPLIAQAACRFDLADGPVQIATRGTPPFWSLSIYAPNGDNLYSLNDNVSNERALDLIIADPIGMAGLRANGRQNDSRTILVEQNISEGAVILRAFVPDASWQTQVQRFFENASCTTFELL</sequence>
<keyword evidence="1" id="KW-0812">Transmembrane</keyword>
<organism evidence="2 3">
    <name type="scientific">Falsochrobactrum tianjinense</name>
    <dbReference type="NCBI Taxonomy" id="2706015"/>
    <lineage>
        <taxon>Bacteria</taxon>
        <taxon>Pseudomonadati</taxon>
        <taxon>Pseudomonadota</taxon>
        <taxon>Alphaproteobacteria</taxon>
        <taxon>Hyphomicrobiales</taxon>
        <taxon>Brucellaceae</taxon>
        <taxon>Falsochrobactrum</taxon>
    </lineage>
</organism>
<dbReference type="Proteomes" id="UP000752297">
    <property type="component" value="Unassembled WGS sequence"/>
</dbReference>
<keyword evidence="1" id="KW-1133">Transmembrane helix</keyword>
<evidence type="ECO:0000313" key="2">
    <source>
        <dbReference type="EMBL" id="MBV2142633.1"/>
    </source>
</evidence>
<gene>
    <name evidence="2" type="ORF">KUG47_03855</name>
</gene>
<proteinExistence type="predicted"/>
<evidence type="ECO:0000313" key="3">
    <source>
        <dbReference type="Proteomes" id="UP000752297"/>
    </source>
</evidence>
<feature type="transmembrane region" description="Helical" evidence="1">
    <location>
        <begin position="7"/>
        <end position="29"/>
    </location>
</feature>
<dbReference type="InterPro" id="IPR014456">
    <property type="entry name" value="UCP010244_IM"/>
</dbReference>
<dbReference type="EMBL" id="JAHRVA010000001">
    <property type="protein sequence ID" value="MBV2142633.1"/>
    <property type="molecule type" value="Genomic_DNA"/>
</dbReference>
<name>A0A949UU15_9HYPH</name>
<evidence type="ECO:0008006" key="4">
    <source>
        <dbReference type="Google" id="ProtNLM"/>
    </source>
</evidence>
<dbReference type="PIRSF" id="PIRSF010244">
    <property type="entry name" value="UCP010244_imp"/>
    <property type="match status" value="1"/>
</dbReference>
<keyword evidence="1" id="KW-0472">Membrane</keyword>